<dbReference type="PANTHER" id="PTHR43386">
    <property type="entry name" value="OLIGOPEPTIDE TRANSPORT SYSTEM PERMEASE PROTEIN APPC"/>
    <property type="match status" value="1"/>
</dbReference>
<keyword evidence="6 7" id="KW-0472">Membrane</keyword>
<dbReference type="RefSeq" id="WP_245698064.1">
    <property type="nucleotide sequence ID" value="NZ_FNHB01000002.1"/>
</dbReference>
<dbReference type="CDD" id="cd06261">
    <property type="entry name" value="TM_PBP2"/>
    <property type="match status" value="1"/>
</dbReference>
<evidence type="ECO:0000256" key="4">
    <source>
        <dbReference type="ARBA" id="ARBA00022692"/>
    </source>
</evidence>
<dbReference type="PANTHER" id="PTHR43386:SF1">
    <property type="entry name" value="D,D-DIPEPTIDE TRANSPORT SYSTEM PERMEASE PROTEIN DDPC-RELATED"/>
    <property type="match status" value="1"/>
</dbReference>
<keyword evidence="3" id="KW-1003">Cell membrane</keyword>
<evidence type="ECO:0000256" key="5">
    <source>
        <dbReference type="ARBA" id="ARBA00022989"/>
    </source>
</evidence>
<keyword evidence="5 7" id="KW-1133">Transmembrane helix</keyword>
<organism evidence="9 10">
    <name type="scientific">Dendrosporobacter quercicolus</name>
    <dbReference type="NCBI Taxonomy" id="146817"/>
    <lineage>
        <taxon>Bacteria</taxon>
        <taxon>Bacillati</taxon>
        <taxon>Bacillota</taxon>
        <taxon>Negativicutes</taxon>
        <taxon>Selenomonadales</taxon>
        <taxon>Sporomusaceae</taxon>
        <taxon>Dendrosporobacter</taxon>
    </lineage>
</organism>
<dbReference type="NCBIfam" id="NF045473">
    <property type="entry name" value="Opp1C"/>
    <property type="match status" value="1"/>
</dbReference>
<gene>
    <name evidence="9" type="ORF">SAMN04488502_102310</name>
</gene>
<feature type="transmembrane region" description="Helical" evidence="7">
    <location>
        <begin position="245"/>
        <end position="263"/>
    </location>
</feature>
<evidence type="ECO:0000256" key="1">
    <source>
        <dbReference type="ARBA" id="ARBA00004651"/>
    </source>
</evidence>
<feature type="transmembrane region" description="Helical" evidence="7">
    <location>
        <begin position="124"/>
        <end position="151"/>
    </location>
</feature>
<keyword evidence="2 7" id="KW-0813">Transport</keyword>
<feature type="transmembrane region" description="Helical" evidence="7">
    <location>
        <begin position="78"/>
        <end position="103"/>
    </location>
</feature>
<comment type="subcellular location">
    <subcellularLocation>
        <location evidence="1 7">Cell membrane</location>
        <topology evidence="1 7">Multi-pass membrane protein</topology>
    </subcellularLocation>
</comment>
<dbReference type="AlphaFoldDB" id="A0A1G9QUQ4"/>
<keyword evidence="10" id="KW-1185">Reference proteome</keyword>
<dbReference type="STRING" id="146817.SAMN04488502_102310"/>
<dbReference type="Pfam" id="PF12911">
    <property type="entry name" value="OppC_N"/>
    <property type="match status" value="1"/>
</dbReference>
<evidence type="ECO:0000256" key="2">
    <source>
        <dbReference type="ARBA" id="ARBA00022448"/>
    </source>
</evidence>
<dbReference type="EMBL" id="FNHB01000002">
    <property type="protein sequence ID" value="SDM14746.1"/>
    <property type="molecule type" value="Genomic_DNA"/>
</dbReference>
<feature type="transmembrane region" description="Helical" evidence="7">
    <location>
        <begin position="195"/>
        <end position="220"/>
    </location>
</feature>
<dbReference type="InterPro" id="IPR035906">
    <property type="entry name" value="MetI-like_sf"/>
</dbReference>
<dbReference type="Proteomes" id="UP000214880">
    <property type="component" value="Unassembled WGS sequence"/>
</dbReference>
<evidence type="ECO:0000256" key="7">
    <source>
        <dbReference type="RuleBase" id="RU363032"/>
    </source>
</evidence>
<dbReference type="SUPFAM" id="SSF161098">
    <property type="entry name" value="MetI-like"/>
    <property type="match status" value="1"/>
</dbReference>
<dbReference type="Gene3D" id="1.10.3720.10">
    <property type="entry name" value="MetI-like"/>
    <property type="match status" value="1"/>
</dbReference>
<evidence type="ECO:0000313" key="9">
    <source>
        <dbReference type="EMBL" id="SDM14746.1"/>
    </source>
</evidence>
<feature type="transmembrane region" description="Helical" evidence="7">
    <location>
        <begin position="12"/>
        <end position="35"/>
    </location>
</feature>
<protein>
    <submittedName>
        <fullName evidence="9">Nickel transport system permease protein</fullName>
    </submittedName>
</protein>
<dbReference type="GO" id="GO:0005886">
    <property type="term" value="C:plasma membrane"/>
    <property type="evidence" value="ECO:0007669"/>
    <property type="project" value="UniProtKB-SubCell"/>
</dbReference>
<accession>A0A1G9QUQ4</accession>
<evidence type="ECO:0000256" key="3">
    <source>
        <dbReference type="ARBA" id="ARBA00022475"/>
    </source>
</evidence>
<dbReference type="PROSITE" id="PS50928">
    <property type="entry name" value="ABC_TM1"/>
    <property type="match status" value="1"/>
</dbReference>
<name>A0A1G9QUQ4_9FIRM</name>
<dbReference type="InterPro" id="IPR050366">
    <property type="entry name" value="BP-dependent_transpt_permease"/>
</dbReference>
<dbReference type="InterPro" id="IPR000515">
    <property type="entry name" value="MetI-like"/>
</dbReference>
<dbReference type="GO" id="GO:0055085">
    <property type="term" value="P:transmembrane transport"/>
    <property type="evidence" value="ECO:0007669"/>
    <property type="project" value="InterPro"/>
</dbReference>
<comment type="similarity">
    <text evidence="7">Belongs to the binding-protein-dependent transport system permease family.</text>
</comment>
<evidence type="ECO:0000259" key="8">
    <source>
        <dbReference type="PROSITE" id="PS50928"/>
    </source>
</evidence>
<reference evidence="9 10" key="1">
    <citation type="submission" date="2016-10" db="EMBL/GenBank/DDBJ databases">
        <authorList>
            <person name="de Groot N.N."/>
        </authorList>
    </citation>
    <scope>NUCLEOTIDE SEQUENCE [LARGE SCALE GENOMIC DNA]</scope>
    <source>
        <strain evidence="9 10">DSM 1736</strain>
    </source>
</reference>
<dbReference type="InterPro" id="IPR053474">
    <property type="entry name" value="Staphylopine_ABC_permease"/>
</dbReference>
<keyword evidence="4 7" id="KW-0812">Transmembrane</keyword>
<evidence type="ECO:0000256" key="6">
    <source>
        <dbReference type="ARBA" id="ARBA00023136"/>
    </source>
</evidence>
<dbReference type="InterPro" id="IPR025966">
    <property type="entry name" value="OppC_N"/>
</dbReference>
<feature type="domain" description="ABC transmembrane type-1" evidence="8">
    <location>
        <begin position="74"/>
        <end position="263"/>
    </location>
</feature>
<evidence type="ECO:0000313" key="10">
    <source>
        <dbReference type="Proteomes" id="UP000214880"/>
    </source>
</evidence>
<dbReference type="Pfam" id="PF00528">
    <property type="entry name" value="BPD_transp_1"/>
    <property type="match status" value="1"/>
</dbReference>
<sequence>MTDMIRRLSRDYLALGSLAVIGVTLLAGLLAPWLALHDPNQVDVLQKYASPSLEYPLGADQLGRCIYSRLLYGVRTTVFLSLLTMGATITVGVFFGLVAGSFRGWVDEGMMRLCDVMLSFPSQVMILAIVGMLGVGIGNVVLANILVKWAWYTRMIRSLVLKYSEKNYILFSRATGSSKRFILAEHLLPNAAPEIIILATLDTGWVILNLSALSFLGLGVQAPTAEWGAMLSEAQKVMTIHPEQMLAPGLAILILVAAFNLLGDSLRDALDPKEECR</sequence>
<proteinExistence type="inferred from homology"/>